<proteinExistence type="inferred from homology"/>
<dbReference type="InterPro" id="IPR003644">
    <property type="entry name" value="Calx_beta"/>
</dbReference>
<dbReference type="PROSITE" id="PS51841">
    <property type="entry name" value="LTD"/>
    <property type="match status" value="1"/>
</dbReference>
<dbReference type="HOGENOM" id="CLU_019348_2_1_10"/>
<dbReference type="KEGG" id="hsw:Hsw_1243"/>
<dbReference type="Pfam" id="PF18962">
    <property type="entry name" value="Por_Secre_tail"/>
    <property type="match status" value="1"/>
</dbReference>
<dbReference type="SUPFAM" id="SSF141072">
    <property type="entry name" value="CalX-like"/>
    <property type="match status" value="2"/>
</dbReference>
<dbReference type="Pfam" id="PF00932">
    <property type="entry name" value="LTD"/>
    <property type="match status" value="1"/>
</dbReference>
<keyword evidence="2" id="KW-0540">Nuclease</keyword>
<dbReference type="eggNOG" id="COG2356">
    <property type="taxonomic scope" value="Bacteria"/>
</dbReference>
<dbReference type="PATRIC" id="fig|1227739.3.peg.1482"/>
<reference evidence="10 11" key="1">
    <citation type="submission" date="2014-01" db="EMBL/GenBank/DDBJ databases">
        <title>Complete genome sequence of ionizing-radiation resistance bacterium Hymenobacter swuensis DY53.</title>
        <authorList>
            <person name="Jung J.-H."/>
            <person name="Jeong S.-W."/>
            <person name="Joe M.-H."/>
            <person name="Cho y.-j."/>
            <person name="Kim M.-K."/>
            <person name="Lim S.-Y."/>
        </authorList>
    </citation>
    <scope>NUCLEOTIDE SEQUENCE [LARGE SCALE GENOMIC DNA]</scope>
    <source>
        <strain evidence="10 11">DY53</strain>
    </source>
</reference>
<dbReference type="GO" id="GO:0004518">
    <property type="term" value="F:nuclease activity"/>
    <property type="evidence" value="ECO:0007669"/>
    <property type="project" value="UniProtKB-KW"/>
</dbReference>
<evidence type="ECO:0000256" key="7">
    <source>
        <dbReference type="SAM" id="MobiDB-lite"/>
    </source>
</evidence>
<organism evidence="10 11">
    <name type="scientific">Hymenobacter swuensis DY53</name>
    <dbReference type="NCBI Taxonomy" id="1227739"/>
    <lineage>
        <taxon>Bacteria</taxon>
        <taxon>Pseudomonadati</taxon>
        <taxon>Bacteroidota</taxon>
        <taxon>Cytophagia</taxon>
        <taxon>Cytophagales</taxon>
        <taxon>Hymenobacteraceae</taxon>
        <taxon>Hymenobacter</taxon>
    </lineage>
</organism>
<evidence type="ECO:0000313" key="10">
    <source>
        <dbReference type="EMBL" id="AHJ96838.1"/>
    </source>
</evidence>
<feature type="signal peptide" evidence="8">
    <location>
        <begin position="1"/>
        <end position="23"/>
    </location>
</feature>
<dbReference type="InterPro" id="IPR001322">
    <property type="entry name" value="Lamin_tail_dom"/>
</dbReference>
<dbReference type="Proteomes" id="UP000019423">
    <property type="component" value="Chromosome"/>
</dbReference>
<gene>
    <name evidence="10" type="ORF">Hsw_1243</name>
</gene>
<keyword evidence="5" id="KW-0378">Hydrolase</keyword>
<feature type="domain" description="LTD" evidence="9">
    <location>
        <begin position="511"/>
        <end position="627"/>
    </location>
</feature>
<dbReference type="NCBIfam" id="TIGR04183">
    <property type="entry name" value="Por_Secre_tail"/>
    <property type="match status" value="1"/>
</dbReference>
<dbReference type="STRING" id="1227739.Hsw_1243"/>
<dbReference type="GO" id="GO:0007154">
    <property type="term" value="P:cell communication"/>
    <property type="evidence" value="ECO:0007669"/>
    <property type="project" value="InterPro"/>
</dbReference>
<name>W8EWA0_9BACT</name>
<protein>
    <recommendedName>
        <fullName evidence="9">LTD domain-containing protein</fullName>
    </recommendedName>
</protein>
<dbReference type="InterPro" id="IPR044925">
    <property type="entry name" value="His-Me_finger_sf"/>
</dbReference>
<dbReference type="eggNOG" id="COG2730">
    <property type="taxonomic scope" value="Bacteria"/>
</dbReference>
<evidence type="ECO:0000256" key="4">
    <source>
        <dbReference type="ARBA" id="ARBA00022737"/>
    </source>
</evidence>
<dbReference type="InterPro" id="IPR038081">
    <property type="entry name" value="CalX-like_sf"/>
</dbReference>
<evidence type="ECO:0000256" key="8">
    <source>
        <dbReference type="SAM" id="SignalP"/>
    </source>
</evidence>
<feature type="compositionally biased region" description="Polar residues" evidence="7">
    <location>
        <begin position="161"/>
        <end position="178"/>
    </location>
</feature>
<dbReference type="Pfam" id="PF04231">
    <property type="entry name" value="Endonuclease_1"/>
    <property type="match status" value="1"/>
</dbReference>
<dbReference type="InterPro" id="IPR007346">
    <property type="entry name" value="Endonuclease-I"/>
</dbReference>
<evidence type="ECO:0000256" key="6">
    <source>
        <dbReference type="ARBA" id="ARBA00022837"/>
    </source>
</evidence>
<dbReference type="PANTHER" id="PTHR33607">
    <property type="entry name" value="ENDONUCLEASE-1"/>
    <property type="match status" value="1"/>
</dbReference>
<dbReference type="Gene3D" id="2.60.40.2030">
    <property type="match status" value="2"/>
</dbReference>
<dbReference type="AlphaFoldDB" id="W8EWA0"/>
<dbReference type="SUPFAM" id="SSF54060">
    <property type="entry name" value="His-Me finger endonucleases"/>
    <property type="match status" value="1"/>
</dbReference>
<evidence type="ECO:0000256" key="3">
    <source>
        <dbReference type="ARBA" id="ARBA00022729"/>
    </source>
</evidence>
<evidence type="ECO:0000256" key="5">
    <source>
        <dbReference type="ARBA" id="ARBA00022801"/>
    </source>
</evidence>
<evidence type="ECO:0000259" key="9">
    <source>
        <dbReference type="PROSITE" id="PS51841"/>
    </source>
</evidence>
<feature type="region of interest" description="Disordered" evidence="7">
    <location>
        <begin position="161"/>
        <end position="181"/>
    </location>
</feature>
<dbReference type="InterPro" id="IPR026444">
    <property type="entry name" value="Secre_tail"/>
</dbReference>
<keyword evidence="3 8" id="KW-0732">Signal</keyword>
<sequence>MMKHFFAWMLGATLSLGSVATLAQTQPPAPATSLQGQALKDWLRQNWYDGKRVVLSYNEARGKMYNYIDNQSGRVVCVYSGYTETVRLDSSSTSTGVVNRINCEHTVPQSWFNEAVRMRSDIHHLFPTYDTWNSDRGSDPFAEIPDAQTMKWVRNTQSQTTIPTSNIDEYSEDTNSQFEPREDHKGNLARAIFYFYTMHQGQAFDSGKEVITAAADLNTLYQWHLADPVDARERERNRRAAKSQGNFNPYITYPDLVARAWGFQVLPTFSFSAATGSIPEGNTGTSTYTATVSVTPAPTTALTVQVAFDAANSTATLDQDFTFVSPQTLTFAAGQTSQTVTVTVNGDTTPEADETVALNLINPSSGAAVGGPATQVLTIVHDDANPALLQFFTSVSSGTEGNTGVTNWTIPITLSGGAGTVTYPITVPVTIEAAATTATNGTDYSLPVGSVTFQNAAVTTMSFSLVVNGDLVPEPNETIRLRLGTPSDPNVVFGPNRTHTFTILNDDQAPAGSPCTDLFFSEYVEGSASNTKVIEIYNPSPAPINLAGIEVRLFANGSTSPTTTQALTGTIAPGDVYVVANTGVASAAVAAQTDLQSNVGFFNGDDALLLLDGTDTLDVIGVIGQQPAGGWQLPGGGSTTNATLVRKTTINAGQKRWSAAAAEWQFVGTDVFTGVGSHTSGCITTGIVKSVPLNVGIEVYPNPATGNVQVRLPELRGRHEATISFYNALGQEVLRRTQLVTAAEATPVSVQALANGLYTVRVTLDGVRYSSRVAVQH</sequence>
<comment type="similarity">
    <text evidence="1">Belongs to the EndA/NucM nuclease family.</text>
</comment>
<keyword evidence="6" id="KW-0106">Calcium</keyword>
<dbReference type="GO" id="GO:0016787">
    <property type="term" value="F:hydrolase activity"/>
    <property type="evidence" value="ECO:0007669"/>
    <property type="project" value="UniProtKB-KW"/>
</dbReference>
<evidence type="ECO:0000256" key="2">
    <source>
        <dbReference type="ARBA" id="ARBA00022722"/>
    </source>
</evidence>
<dbReference type="EMBL" id="CP007145">
    <property type="protein sequence ID" value="AHJ96838.1"/>
    <property type="molecule type" value="Genomic_DNA"/>
</dbReference>
<evidence type="ECO:0000313" key="11">
    <source>
        <dbReference type="Proteomes" id="UP000019423"/>
    </source>
</evidence>
<dbReference type="PANTHER" id="PTHR33607:SF2">
    <property type="entry name" value="ENDONUCLEASE-1"/>
    <property type="match status" value="1"/>
</dbReference>
<dbReference type="eggNOG" id="COG2374">
    <property type="taxonomic scope" value="Bacteria"/>
</dbReference>
<evidence type="ECO:0000256" key="1">
    <source>
        <dbReference type="ARBA" id="ARBA00006429"/>
    </source>
</evidence>
<accession>W8EWA0</accession>
<dbReference type="Pfam" id="PF03160">
    <property type="entry name" value="Calx-beta"/>
    <property type="match status" value="2"/>
</dbReference>
<keyword evidence="11" id="KW-1185">Reference proteome</keyword>
<feature type="chain" id="PRO_5004910040" description="LTD domain-containing protein" evidence="8">
    <location>
        <begin position="24"/>
        <end position="777"/>
    </location>
</feature>
<dbReference type="GO" id="GO:0016020">
    <property type="term" value="C:membrane"/>
    <property type="evidence" value="ECO:0007669"/>
    <property type="project" value="InterPro"/>
</dbReference>
<keyword evidence="4" id="KW-0677">Repeat</keyword>